<keyword evidence="4 6" id="KW-1133">Transmembrane helix</keyword>
<evidence type="ECO:0000256" key="2">
    <source>
        <dbReference type="ARBA" id="ARBA00006109"/>
    </source>
</evidence>
<sequence>MAILGTTLNAIGLIFLTHAVYSAHEHTAAFAHAPLPLDISIELLVSILVLSAGVVISSPQLKPIQWAKWSGKMQREGRKGDGRWTKEGEEIVTENDPYAFLGLDAGVGGKAEGRRGFWDVRAKRKEYTEWVKSGGKN</sequence>
<dbReference type="GO" id="GO:0034975">
    <property type="term" value="P:protein folding in endoplasmic reticulum"/>
    <property type="evidence" value="ECO:0007669"/>
    <property type="project" value="TreeGrafter"/>
</dbReference>
<evidence type="ECO:0008006" key="9">
    <source>
        <dbReference type="Google" id="ProtNLM"/>
    </source>
</evidence>
<proteinExistence type="inferred from homology"/>
<evidence type="ECO:0000313" key="7">
    <source>
        <dbReference type="EMBL" id="PVH96432.1"/>
    </source>
</evidence>
<evidence type="ECO:0000256" key="6">
    <source>
        <dbReference type="SAM" id="Phobius"/>
    </source>
</evidence>
<dbReference type="Pfam" id="PF10270">
    <property type="entry name" value="MMgT"/>
    <property type="match status" value="1"/>
</dbReference>
<name>A0A2V1DEB7_9PLEO</name>
<dbReference type="Proteomes" id="UP000244855">
    <property type="component" value="Unassembled WGS sequence"/>
</dbReference>
<feature type="transmembrane region" description="Helical" evidence="6">
    <location>
        <begin position="35"/>
        <end position="56"/>
    </location>
</feature>
<evidence type="ECO:0000256" key="4">
    <source>
        <dbReference type="ARBA" id="ARBA00022989"/>
    </source>
</evidence>
<dbReference type="EMBL" id="KZ805465">
    <property type="protein sequence ID" value="PVH96432.1"/>
    <property type="molecule type" value="Genomic_DNA"/>
</dbReference>
<accession>A0A2V1DEB7</accession>
<organism evidence="7 8">
    <name type="scientific">Periconia macrospinosa</name>
    <dbReference type="NCBI Taxonomy" id="97972"/>
    <lineage>
        <taxon>Eukaryota</taxon>
        <taxon>Fungi</taxon>
        <taxon>Dikarya</taxon>
        <taxon>Ascomycota</taxon>
        <taxon>Pezizomycotina</taxon>
        <taxon>Dothideomycetes</taxon>
        <taxon>Pleosporomycetidae</taxon>
        <taxon>Pleosporales</taxon>
        <taxon>Massarineae</taxon>
        <taxon>Periconiaceae</taxon>
        <taxon>Periconia</taxon>
    </lineage>
</organism>
<comment type="subcellular location">
    <subcellularLocation>
        <location evidence="1">Endomembrane system</location>
        <topology evidence="1">Multi-pass membrane protein</topology>
    </subcellularLocation>
</comment>
<gene>
    <name evidence="7" type="ORF">DM02DRAFT_599325</name>
</gene>
<evidence type="ECO:0000256" key="5">
    <source>
        <dbReference type="ARBA" id="ARBA00023136"/>
    </source>
</evidence>
<dbReference type="PANTHER" id="PTHR28144">
    <property type="entry name" value="ER MEMBRANE PROTEIN COMPLEX SUBUNIT 5"/>
    <property type="match status" value="1"/>
</dbReference>
<keyword evidence="5 6" id="KW-0472">Membrane</keyword>
<dbReference type="InterPro" id="IPR018937">
    <property type="entry name" value="MMgT"/>
</dbReference>
<reference evidence="7 8" key="1">
    <citation type="journal article" date="2018" name="Sci. Rep.">
        <title>Comparative genomics provides insights into the lifestyle and reveals functional heterogeneity of dark septate endophytic fungi.</title>
        <authorList>
            <person name="Knapp D.G."/>
            <person name="Nemeth J.B."/>
            <person name="Barry K."/>
            <person name="Hainaut M."/>
            <person name="Henrissat B."/>
            <person name="Johnson J."/>
            <person name="Kuo A."/>
            <person name="Lim J.H.P."/>
            <person name="Lipzen A."/>
            <person name="Nolan M."/>
            <person name="Ohm R.A."/>
            <person name="Tamas L."/>
            <person name="Grigoriev I.V."/>
            <person name="Spatafora J.W."/>
            <person name="Nagy L.G."/>
            <person name="Kovacs G.M."/>
        </authorList>
    </citation>
    <scope>NUCLEOTIDE SEQUENCE [LARGE SCALE GENOMIC DNA]</scope>
    <source>
        <strain evidence="7 8">DSE2036</strain>
    </source>
</reference>
<protein>
    <recommendedName>
        <fullName evidence="9">Magnesium transporter</fullName>
    </recommendedName>
</protein>
<dbReference type="GO" id="GO:0072546">
    <property type="term" value="C:EMC complex"/>
    <property type="evidence" value="ECO:0007669"/>
    <property type="project" value="TreeGrafter"/>
</dbReference>
<evidence type="ECO:0000256" key="1">
    <source>
        <dbReference type="ARBA" id="ARBA00004127"/>
    </source>
</evidence>
<dbReference type="OrthoDB" id="44756at2759"/>
<dbReference type="STRING" id="97972.A0A2V1DEB7"/>
<dbReference type="PANTHER" id="PTHR28144:SF1">
    <property type="entry name" value="ER MEMBRANE PROTEIN COMPLEX SUBUNIT 5"/>
    <property type="match status" value="1"/>
</dbReference>
<dbReference type="AlphaFoldDB" id="A0A2V1DEB7"/>
<keyword evidence="3 6" id="KW-0812">Transmembrane</keyword>
<dbReference type="InterPro" id="IPR053279">
    <property type="entry name" value="EMC_subunit"/>
</dbReference>
<keyword evidence="8" id="KW-1185">Reference proteome</keyword>
<comment type="similarity">
    <text evidence="2">Belongs to the membrane magnesium transporter (TC 1.A.67) family.</text>
</comment>
<evidence type="ECO:0000256" key="3">
    <source>
        <dbReference type="ARBA" id="ARBA00022692"/>
    </source>
</evidence>
<evidence type="ECO:0000313" key="8">
    <source>
        <dbReference type="Proteomes" id="UP000244855"/>
    </source>
</evidence>